<protein>
    <recommendedName>
        <fullName evidence="4">WXG100 family type VII secretion target</fullName>
    </recommendedName>
</protein>
<evidence type="ECO:0008006" key="4">
    <source>
        <dbReference type="Google" id="ProtNLM"/>
    </source>
</evidence>
<proteinExistence type="predicted"/>
<dbReference type="RefSeq" id="WP_207274678.1">
    <property type="nucleotide sequence ID" value="NZ_JAFMPK010000027.1"/>
</dbReference>
<keyword evidence="3" id="KW-1185">Reference proteome</keyword>
<dbReference type="Gene3D" id="1.10.287.1060">
    <property type="entry name" value="ESAT-6-like"/>
    <property type="match status" value="1"/>
</dbReference>
<sequence>MSGGLYGADIEALRSFADRVAQGGDALTNVVAVVESAMPAIDEWSGPDGEEFRAEWTDVHAVRLRETASALNEVAGKVRENADDQQETSDELSGGGGGGTGGSGGGSGGGGSEDEGGNPLATAGSDPTAQNDPNDPTSGSVHGLGPQHNNAAGYTQNEDGTWTRTDGEQADVASTSEKGDIHHTLAEGETGGFVGAEAGIDGEFGDEDGAHGSGSAGVAAGAGYDASGEVSLSENGLVAEGQVGANAGVSASAEGQVGYGDHLGAEGSVDAFAGARAEATGGVSIGPDGLGASVGGEAFAGAEASANGSATVAGVTAGAEGSVYAGVGVKANADVNVGFDNVSVDFELGAALGIGAGVSVSLDWSPADTVDAITDVGGDIVDGVGDFIGGL</sequence>
<feature type="compositionally biased region" description="Polar residues" evidence="1">
    <location>
        <begin position="147"/>
        <end position="164"/>
    </location>
</feature>
<reference evidence="2 3" key="1">
    <citation type="submission" date="2021-03" db="EMBL/GenBank/DDBJ databases">
        <authorList>
            <person name="Xin L."/>
        </authorList>
    </citation>
    <scope>NUCLEOTIDE SEQUENCE [LARGE SCALE GENOMIC DNA]</scope>
    <source>
        <strain evidence="2 3">XHU 5031</strain>
    </source>
</reference>
<feature type="region of interest" description="Disordered" evidence="1">
    <location>
        <begin position="74"/>
        <end position="220"/>
    </location>
</feature>
<dbReference type="Proteomes" id="UP000664617">
    <property type="component" value="Unassembled WGS sequence"/>
</dbReference>
<dbReference type="EMBL" id="JAFMPK010000027">
    <property type="protein sequence ID" value="MBO0608737.1"/>
    <property type="molecule type" value="Genomic_DNA"/>
</dbReference>
<gene>
    <name evidence="2" type="ORF">J0911_06800</name>
</gene>
<comment type="caution">
    <text evidence="2">The sequence shown here is derived from an EMBL/GenBank/DDBJ whole genome shotgun (WGS) entry which is preliminary data.</text>
</comment>
<feature type="compositionally biased region" description="Gly residues" evidence="1">
    <location>
        <begin position="93"/>
        <end position="111"/>
    </location>
</feature>
<feature type="compositionally biased region" description="Polar residues" evidence="1">
    <location>
        <begin position="125"/>
        <end position="140"/>
    </location>
</feature>
<feature type="compositionally biased region" description="Basic and acidic residues" evidence="1">
    <location>
        <begin position="177"/>
        <end position="186"/>
    </location>
</feature>
<reference evidence="3" key="2">
    <citation type="submission" date="2023-07" db="EMBL/GenBank/DDBJ databases">
        <title>Myceligenerans salitolerans sp. nov., a halotolerant actinomycete isolated from a salt lake in Xinjiang, China.</title>
        <authorList>
            <person name="Guan T."/>
        </authorList>
    </citation>
    <scope>NUCLEOTIDE SEQUENCE [LARGE SCALE GENOMIC DNA]</scope>
    <source>
        <strain evidence="3">XHU 5031</strain>
    </source>
</reference>
<dbReference type="SUPFAM" id="SSF140453">
    <property type="entry name" value="EsxAB dimer-like"/>
    <property type="match status" value="1"/>
</dbReference>
<evidence type="ECO:0000256" key="1">
    <source>
        <dbReference type="SAM" id="MobiDB-lite"/>
    </source>
</evidence>
<accession>A0ABS3I6V9</accession>
<name>A0ABS3I6V9_9MICO</name>
<organism evidence="2 3">
    <name type="scientific">Myceligenerans salitolerans</name>
    <dbReference type="NCBI Taxonomy" id="1230528"/>
    <lineage>
        <taxon>Bacteria</taxon>
        <taxon>Bacillati</taxon>
        <taxon>Actinomycetota</taxon>
        <taxon>Actinomycetes</taxon>
        <taxon>Micrococcales</taxon>
        <taxon>Promicromonosporaceae</taxon>
        <taxon>Myceligenerans</taxon>
    </lineage>
</organism>
<evidence type="ECO:0000313" key="2">
    <source>
        <dbReference type="EMBL" id="MBO0608737.1"/>
    </source>
</evidence>
<evidence type="ECO:0000313" key="3">
    <source>
        <dbReference type="Proteomes" id="UP000664617"/>
    </source>
</evidence>
<dbReference type="InterPro" id="IPR036689">
    <property type="entry name" value="ESAT-6-like_sf"/>
</dbReference>